<dbReference type="OrthoDB" id="9808602at2"/>
<feature type="transmembrane region" description="Helical" evidence="7">
    <location>
        <begin position="54"/>
        <end position="71"/>
    </location>
</feature>
<name>L0W957_9GAMM</name>
<dbReference type="AlphaFoldDB" id="L0W957"/>
<evidence type="ECO:0000256" key="7">
    <source>
        <dbReference type="SAM" id="Phobius"/>
    </source>
</evidence>
<keyword evidence="5 7" id="KW-1133">Transmembrane helix</keyword>
<dbReference type="InterPro" id="IPR017475">
    <property type="entry name" value="EPS_sugar_tfrase"/>
</dbReference>
<evidence type="ECO:0000256" key="6">
    <source>
        <dbReference type="ARBA" id="ARBA00023136"/>
    </source>
</evidence>
<feature type="transmembrane region" description="Helical" evidence="7">
    <location>
        <begin position="244"/>
        <end position="265"/>
    </location>
</feature>
<evidence type="ECO:0000256" key="3">
    <source>
        <dbReference type="ARBA" id="ARBA00022679"/>
    </source>
</evidence>
<dbReference type="NCBIfam" id="TIGR03025">
    <property type="entry name" value="EPS_sugtrans"/>
    <property type="match status" value="1"/>
</dbReference>
<dbReference type="EMBL" id="AMRJ01000029">
    <property type="protein sequence ID" value="EKF73273.1"/>
    <property type="molecule type" value="Genomic_DNA"/>
</dbReference>
<feature type="transmembrane region" description="Helical" evidence="7">
    <location>
        <begin position="20"/>
        <end position="42"/>
    </location>
</feature>
<dbReference type="PATRIC" id="fig|1177179.3.peg.2831"/>
<gene>
    <name evidence="9" type="ORF">A11A3_14340</name>
</gene>
<evidence type="ECO:0000313" key="9">
    <source>
        <dbReference type="EMBL" id="EKF73273.1"/>
    </source>
</evidence>
<keyword evidence="3" id="KW-0808">Transferase</keyword>
<feature type="transmembrane region" description="Helical" evidence="7">
    <location>
        <begin position="112"/>
        <end position="130"/>
    </location>
</feature>
<dbReference type="eggNOG" id="COG2148">
    <property type="taxonomic scope" value="Bacteria"/>
</dbReference>
<dbReference type="InterPro" id="IPR003362">
    <property type="entry name" value="Bact_transf"/>
</dbReference>
<comment type="subcellular location">
    <subcellularLocation>
        <location evidence="1">Membrane</location>
        <topology evidence="1">Multi-pass membrane protein</topology>
    </subcellularLocation>
</comment>
<dbReference type="GO" id="GO:0016780">
    <property type="term" value="F:phosphotransferase activity, for other substituted phosphate groups"/>
    <property type="evidence" value="ECO:0007669"/>
    <property type="project" value="TreeGrafter"/>
</dbReference>
<dbReference type="Proteomes" id="UP000010164">
    <property type="component" value="Unassembled WGS sequence"/>
</dbReference>
<feature type="domain" description="Bacterial sugar transferase" evidence="8">
    <location>
        <begin position="239"/>
        <end position="421"/>
    </location>
</feature>
<evidence type="ECO:0000256" key="5">
    <source>
        <dbReference type="ARBA" id="ARBA00022989"/>
    </source>
</evidence>
<sequence length="428" mass="48373">MQQEHINISPSRHNRWYEQILLNPLFGHFWALTAIILGAQLISYQAWPQNENQSMTLGLLGLCYVIAVYLGKNITKFAGGKALTYILATTLISVAVVLTLVLFMRLSYARTSLFAGVSILLATQTLALFINRRFRNLKLACIPTDGIEEIMPNSSKNLECRMLTSPDLGATRYDGIVVDMDAKLDDQWIRFISHCNIAGLPVFNARKVTESIHGKVNLATLQSTDLANLQPQPVYLAAKRAFDIVMTLAAAPLLILICLVVALLIKLDSPGSVIFVQHRIGKGNQVFRMYKFRSMRPQSENETSPQFADKDAHRITRLGSFIRKFRVDELPQFFNILKGDMSLIGPRPEQPEFVEQFEDEVPYYSYRHIIRPGITGWAQVNHGYATNTESTREKVEHDFYYIKHISPALDFLIVMRTLKTMATGFGAL</sequence>
<evidence type="ECO:0000256" key="4">
    <source>
        <dbReference type="ARBA" id="ARBA00022692"/>
    </source>
</evidence>
<dbReference type="STRING" id="1177179.A11A3_14340"/>
<evidence type="ECO:0000256" key="2">
    <source>
        <dbReference type="ARBA" id="ARBA00006464"/>
    </source>
</evidence>
<dbReference type="PANTHER" id="PTHR30576:SF0">
    <property type="entry name" value="UNDECAPRENYL-PHOSPHATE N-ACETYLGALACTOSAMINYL 1-PHOSPHATE TRANSFERASE-RELATED"/>
    <property type="match status" value="1"/>
</dbReference>
<keyword evidence="10" id="KW-1185">Reference proteome</keyword>
<reference evidence="9 10" key="1">
    <citation type="journal article" date="2012" name="J. Bacteriol.">
        <title>Genome Sequence of the Alkane-Degrading Bacterium Alcanivorax hongdengensis Type Strain A-11-3.</title>
        <authorList>
            <person name="Lai Q."/>
            <person name="Shao Z."/>
        </authorList>
    </citation>
    <scope>NUCLEOTIDE SEQUENCE [LARGE SCALE GENOMIC DNA]</scope>
    <source>
        <strain evidence="9 10">A-11-3</strain>
    </source>
</reference>
<evidence type="ECO:0000259" key="8">
    <source>
        <dbReference type="Pfam" id="PF02397"/>
    </source>
</evidence>
<keyword evidence="4 7" id="KW-0812">Transmembrane</keyword>
<feature type="transmembrane region" description="Helical" evidence="7">
    <location>
        <begin position="83"/>
        <end position="106"/>
    </location>
</feature>
<dbReference type="RefSeq" id="WP_008930038.1">
    <property type="nucleotide sequence ID" value="NZ_AMRJ01000029.1"/>
</dbReference>
<dbReference type="GO" id="GO:0016020">
    <property type="term" value="C:membrane"/>
    <property type="evidence" value="ECO:0007669"/>
    <property type="project" value="UniProtKB-SubCell"/>
</dbReference>
<protein>
    <recommendedName>
        <fullName evidence="8">Bacterial sugar transferase domain-containing protein</fullName>
    </recommendedName>
</protein>
<comment type="similarity">
    <text evidence="2">Belongs to the bacterial sugar transferase family.</text>
</comment>
<organism evidence="9 10">
    <name type="scientific">Alcanivorax hongdengensis A-11-3</name>
    <dbReference type="NCBI Taxonomy" id="1177179"/>
    <lineage>
        <taxon>Bacteria</taxon>
        <taxon>Pseudomonadati</taxon>
        <taxon>Pseudomonadota</taxon>
        <taxon>Gammaproteobacteria</taxon>
        <taxon>Oceanospirillales</taxon>
        <taxon>Alcanivoracaceae</taxon>
        <taxon>Alcanivorax</taxon>
    </lineage>
</organism>
<evidence type="ECO:0000256" key="1">
    <source>
        <dbReference type="ARBA" id="ARBA00004141"/>
    </source>
</evidence>
<proteinExistence type="inferred from homology"/>
<evidence type="ECO:0000313" key="10">
    <source>
        <dbReference type="Proteomes" id="UP000010164"/>
    </source>
</evidence>
<dbReference type="PANTHER" id="PTHR30576">
    <property type="entry name" value="COLANIC BIOSYNTHESIS UDP-GLUCOSE LIPID CARRIER TRANSFERASE"/>
    <property type="match status" value="1"/>
</dbReference>
<comment type="caution">
    <text evidence="9">The sequence shown here is derived from an EMBL/GenBank/DDBJ whole genome shotgun (WGS) entry which is preliminary data.</text>
</comment>
<dbReference type="Pfam" id="PF02397">
    <property type="entry name" value="Bac_transf"/>
    <property type="match status" value="1"/>
</dbReference>
<keyword evidence="6 7" id="KW-0472">Membrane</keyword>
<accession>L0W957</accession>